<sequence>MPARQPTSFTTMVAYFLNPRFQYKPRFGNDLKLLQAVHGVFARLDLVVEALGQFANEVENDEVVEKDYLDLLNILTEVVYSESFNKDTEDSFQVVVNFQPSIDSTSARQSSKPSVVGTSTSGYDSSRGEIDDKVGNVGGDVRRVGPYIEAIGKSYRGRG</sequence>
<feature type="region of interest" description="Disordered" evidence="1">
    <location>
        <begin position="104"/>
        <end position="137"/>
    </location>
</feature>
<dbReference type="Proteomes" id="UP000288805">
    <property type="component" value="Unassembled WGS sequence"/>
</dbReference>
<dbReference type="EMBL" id="QGNW01002175">
    <property type="protein sequence ID" value="RVW24329.1"/>
    <property type="molecule type" value="Genomic_DNA"/>
</dbReference>
<feature type="compositionally biased region" description="Polar residues" evidence="1">
    <location>
        <begin position="104"/>
        <end position="124"/>
    </location>
</feature>
<evidence type="ECO:0000313" key="2">
    <source>
        <dbReference type="EMBL" id="RVW24329.1"/>
    </source>
</evidence>
<protein>
    <submittedName>
        <fullName evidence="2">Uncharacterized protein</fullName>
    </submittedName>
</protein>
<accession>A0A438CMF0</accession>
<name>A0A438CMF0_VITVI</name>
<proteinExistence type="predicted"/>
<comment type="caution">
    <text evidence="2">The sequence shown here is derived from an EMBL/GenBank/DDBJ whole genome shotgun (WGS) entry which is preliminary data.</text>
</comment>
<evidence type="ECO:0000313" key="3">
    <source>
        <dbReference type="Proteomes" id="UP000288805"/>
    </source>
</evidence>
<reference evidence="2 3" key="1">
    <citation type="journal article" date="2018" name="PLoS Genet.">
        <title>Population sequencing reveals clonal diversity and ancestral inbreeding in the grapevine cultivar Chardonnay.</title>
        <authorList>
            <person name="Roach M.J."/>
            <person name="Johnson D.L."/>
            <person name="Bohlmann J."/>
            <person name="van Vuuren H.J."/>
            <person name="Jones S.J."/>
            <person name="Pretorius I.S."/>
            <person name="Schmidt S.A."/>
            <person name="Borneman A.R."/>
        </authorList>
    </citation>
    <scope>NUCLEOTIDE SEQUENCE [LARGE SCALE GENOMIC DNA]</scope>
    <source>
        <strain evidence="3">cv. Chardonnay</strain>
        <tissue evidence="2">Leaf</tissue>
    </source>
</reference>
<dbReference type="AlphaFoldDB" id="A0A438CMF0"/>
<evidence type="ECO:0000256" key="1">
    <source>
        <dbReference type="SAM" id="MobiDB-lite"/>
    </source>
</evidence>
<organism evidence="2 3">
    <name type="scientific">Vitis vinifera</name>
    <name type="common">Grape</name>
    <dbReference type="NCBI Taxonomy" id="29760"/>
    <lineage>
        <taxon>Eukaryota</taxon>
        <taxon>Viridiplantae</taxon>
        <taxon>Streptophyta</taxon>
        <taxon>Embryophyta</taxon>
        <taxon>Tracheophyta</taxon>
        <taxon>Spermatophyta</taxon>
        <taxon>Magnoliopsida</taxon>
        <taxon>eudicotyledons</taxon>
        <taxon>Gunneridae</taxon>
        <taxon>Pentapetalae</taxon>
        <taxon>rosids</taxon>
        <taxon>Vitales</taxon>
        <taxon>Vitaceae</taxon>
        <taxon>Viteae</taxon>
        <taxon>Vitis</taxon>
    </lineage>
</organism>
<gene>
    <name evidence="2" type="ORF">CK203_098639</name>
</gene>